<evidence type="ECO:0000313" key="2">
    <source>
        <dbReference type="Proteomes" id="UP000051006"/>
    </source>
</evidence>
<reference evidence="1 2" key="1">
    <citation type="journal article" date="2015" name="Genome Announc.">
        <title>Expanding the biotechnology potential of lactobacilli through comparative genomics of 213 strains and associated genera.</title>
        <authorList>
            <person name="Sun Z."/>
            <person name="Harris H.M."/>
            <person name="McCann A."/>
            <person name="Guo C."/>
            <person name="Argimon S."/>
            <person name="Zhang W."/>
            <person name="Yang X."/>
            <person name="Jeffery I.B."/>
            <person name="Cooney J.C."/>
            <person name="Kagawa T.F."/>
            <person name="Liu W."/>
            <person name="Song Y."/>
            <person name="Salvetti E."/>
            <person name="Wrobel A."/>
            <person name="Rasinkangas P."/>
            <person name="Parkhill J."/>
            <person name="Rea M.C."/>
            <person name="O'Sullivan O."/>
            <person name="Ritari J."/>
            <person name="Douillard F.P."/>
            <person name="Paul Ross R."/>
            <person name="Yang R."/>
            <person name="Briner A.E."/>
            <person name="Felis G.E."/>
            <person name="de Vos W.M."/>
            <person name="Barrangou R."/>
            <person name="Klaenhammer T.R."/>
            <person name="Caufield P.W."/>
            <person name="Cui Y."/>
            <person name="Zhang H."/>
            <person name="O'Toole P.W."/>
        </authorList>
    </citation>
    <scope>NUCLEOTIDE SEQUENCE [LARGE SCALE GENOMIC DNA]</scope>
    <source>
        <strain evidence="1 2">DSM 24716</strain>
    </source>
</reference>
<gene>
    <name evidence="1" type="ORF">IV57_GL001178</name>
</gene>
<dbReference type="Proteomes" id="UP000051006">
    <property type="component" value="Unassembled WGS sequence"/>
</dbReference>
<evidence type="ECO:0000313" key="1">
    <source>
        <dbReference type="EMBL" id="KRN98349.1"/>
    </source>
</evidence>
<organism evidence="1 2">
    <name type="scientific">Companilactobacillus kimchiensis</name>
    <dbReference type="NCBI Taxonomy" id="993692"/>
    <lineage>
        <taxon>Bacteria</taxon>
        <taxon>Bacillati</taxon>
        <taxon>Bacillota</taxon>
        <taxon>Bacilli</taxon>
        <taxon>Lactobacillales</taxon>
        <taxon>Lactobacillaceae</taxon>
        <taxon>Companilactobacillus</taxon>
    </lineage>
</organism>
<dbReference type="OrthoDB" id="2296896at2"/>
<proteinExistence type="predicted"/>
<dbReference type="EMBL" id="JQCF01000023">
    <property type="protein sequence ID" value="KRN98349.1"/>
    <property type="molecule type" value="Genomic_DNA"/>
</dbReference>
<comment type="caution">
    <text evidence="1">The sequence shown here is derived from an EMBL/GenBank/DDBJ whole genome shotgun (WGS) entry which is preliminary data.</text>
</comment>
<name>A0A0R2LI46_9LACO</name>
<protein>
    <submittedName>
        <fullName evidence="1">Uncharacterized protein</fullName>
    </submittedName>
</protein>
<dbReference type="PATRIC" id="fig|993692.3.peg.1195"/>
<dbReference type="RefSeq" id="WP_057881354.1">
    <property type="nucleotide sequence ID" value="NZ_JQCF01000023.1"/>
</dbReference>
<sequence>MELLAKAQAFLNNKHFSDQEIAKKIGVGRMMINNYRNDKTKLTAAKYSIVKLLADEYDKNAKQLNSADFKHFVNRIENLFKEVQCDQEDSYNSDDAYLDDLALIPVLERVSKEVISDPALMNELYEIYSKNLN</sequence>
<accession>A0A0R2LI46</accession>
<keyword evidence="2" id="KW-1185">Reference proteome</keyword>
<dbReference type="AlphaFoldDB" id="A0A0R2LI46"/>